<keyword evidence="1" id="KW-0732">Signal</keyword>
<dbReference type="EMBL" id="GU474933">
    <property type="protein sequence ID" value="ADI19797.1"/>
    <property type="molecule type" value="Genomic_DNA"/>
</dbReference>
<evidence type="ECO:0000256" key="1">
    <source>
        <dbReference type="SAM" id="SignalP"/>
    </source>
</evidence>
<name>E0XZF6_9PROT</name>
<accession>E0XZF6</accession>
<dbReference type="AlphaFoldDB" id="E0XZF6"/>
<sequence>MTGSNSKGHVLMFINRSFFSFIVASLLMLASSGVIAQEAGDAPQIAGPISLTGLINGAAEPLSDSEAEATASNGSGAIIYNARRAPEEPETAKTDIAQPTSLITINDAADNMSAKASEATTQVLEELDSITPTKDNASISAARAPQPANRIGLRSVSNIGLASIGLQQVGAPAQLNSFIWRQSETANIIPLILATPSYGSSQTLSTLSRQIMVQPAVPPLNAQQDINALVSARLEWLAGAGQSDSLSALVRKLPDDEDWNDWKRWQVQYDLMRRADDTACNEASRRSAETLDGFWHKANIICLLLSGQNAPASFAADVLNASGDDDDNFFQLVDKLLGRRTEISLDMNDLSLVHLMLLDAAHETISLDALDNIPSSMIQALPSFRYLDADASVTVSYRLYERGLQSSSDTEQIWRSLKTAPVPAEAALSELSTVVLPAAGMRSSHGSSSPFLWVALVNRTELSEDSLVRAALEAEASTGRLSLLLPLYDSLVRHRVKMGNAGTLDSATAELYAFVMQAHDPAQELPAGLSDQAGVAEYLSQILNVASGDVWDADALEGLDLWHVLPLLDALDVQRPEEEWLARASDTVATSLSLGRPYLSVPADRMLALEEASRSGRVGETILLIAHLVQGAHLGYIRPEDGAVMIQALNMIGLKDAARNFGRELIIGQLERRYQAQEN</sequence>
<evidence type="ECO:0000313" key="2">
    <source>
        <dbReference type="EMBL" id="ADI19797.1"/>
    </source>
</evidence>
<organism evidence="2">
    <name type="scientific">uncultured alpha proteobacterium EB000_37G09</name>
    <dbReference type="NCBI Taxonomy" id="710792"/>
    <lineage>
        <taxon>Bacteria</taxon>
        <taxon>Pseudomonadati</taxon>
        <taxon>Pseudomonadota</taxon>
        <taxon>Alphaproteobacteria</taxon>
        <taxon>environmental samples</taxon>
    </lineage>
</organism>
<reference evidence="2" key="1">
    <citation type="journal article" date="2011" name="Environ. Microbiol.">
        <title>Time-series analyses of Monterey Bay coastal microbial picoplankton using a 'genome proxy' microarray.</title>
        <authorList>
            <person name="Rich V.I."/>
            <person name="Pham V.D."/>
            <person name="Eppley J."/>
            <person name="Shi Y."/>
            <person name="DeLong E.F."/>
        </authorList>
    </citation>
    <scope>NUCLEOTIDE SEQUENCE</scope>
</reference>
<proteinExistence type="predicted"/>
<feature type="chain" id="PRO_5003143244" evidence="1">
    <location>
        <begin position="37"/>
        <end position="679"/>
    </location>
</feature>
<feature type="signal peptide" evidence="1">
    <location>
        <begin position="1"/>
        <end position="36"/>
    </location>
</feature>
<protein>
    <submittedName>
        <fullName evidence="2">Uncharacterized protein</fullName>
    </submittedName>
</protein>